<feature type="domain" description="Tetrapyrrole methylase" evidence="6">
    <location>
        <begin position="3"/>
        <end position="210"/>
    </location>
</feature>
<evidence type="ECO:0000313" key="7">
    <source>
        <dbReference type="EMBL" id="CAB4779049.1"/>
    </source>
</evidence>
<dbReference type="CDD" id="cd11642">
    <property type="entry name" value="SUMT"/>
    <property type="match status" value="1"/>
</dbReference>
<dbReference type="InterPro" id="IPR000878">
    <property type="entry name" value="4pyrrol_Mease"/>
</dbReference>
<dbReference type="PANTHER" id="PTHR45790">
    <property type="entry name" value="SIROHEME SYNTHASE-RELATED"/>
    <property type="match status" value="1"/>
</dbReference>
<dbReference type="InterPro" id="IPR014777">
    <property type="entry name" value="4pyrrole_Mease_sub1"/>
</dbReference>
<reference evidence="7" key="1">
    <citation type="submission" date="2020-05" db="EMBL/GenBank/DDBJ databases">
        <authorList>
            <person name="Chiriac C."/>
            <person name="Salcher M."/>
            <person name="Ghai R."/>
            <person name="Kavagutti S V."/>
        </authorList>
    </citation>
    <scope>NUCLEOTIDE SEQUENCE</scope>
</reference>
<keyword evidence="2" id="KW-0489">Methyltransferase</keyword>
<proteinExistence type="predicted"/>
<protein>
    <recommendedName>
        <fullName evidence="1">uroporphyrinogen-III C-methyltransferase</fullName>
        <ecNumber evidence="1">2.1.1.107</ecNumber>
    </recommendedName>
</protein>
<dbReference type="SUPFAM" id="SSF53790">
    <property type="entry name" value="Tetrapyrrole methylase"/>
    <property type="match status" value="1"/>
</dbReference>
<evidence type="ECO:0000256" key="2">
    <source>
        <dbReference type="ARBA" id="ARBA00022603"/>
    </source>
</evidence>
<dbReference type="EC" id="2.1.1.107" evidence="1"/>
<dbReference type="InterPro" id="IPR006366">
    <property type="entry name" value="CobA/CysG_C"/>
</dbReference>
<sequence length="243" mass="25377">MTVQLVGAGPGEADLLTVRAARAIASAEVVVFDRLVDRSVLNLIPPMADRYDVGKTPGQSSSQEATNELLIELGRSGRRVVRLKGGDPFVFGRGGEETLALTSAGVDFEIIPGLSSSLSGPLAAGIPVTHRGISRGVTIVTGHLIDGECNSFVHLANPELTLVVLMGVAHRAEIARQLVLGGLTPDTPVAVIERAYTASQRTVRTTLQRLGTTEIANPAIIVIGAVAAMSLNDITTELATAAW</sequence>
<evidence type="ECO:0000259" key="6">
    <source>
        <dbReference type="Pfam" id="PF00590"/>
    </source>
</evidence>
<dbReference type="GO" id="GO:0019354">
    <property type="term" value="P:siroheme biosynthetic process"/>
    <property type="evidence" value="ECO:0007669"/>
    <property type="project" value="InterPro"/>
</dbReference>
<dbReference type="InterPro" id="IPR050161">
    <property type="entry name" value="Siro_Cobalamin_biosynth"/>
</dbReference>
<dbReference type="NCBIfam" id="NF004790">
    <property type="entry name" value="PRK06136.1"/>
    <property type="match status" value="1"/>
</dbReference>
<dbReference type="InterPro" id="IPR014776">
    <property type="entry name" value="4pyrrole_Mease_sub2"/>
</dbReference>
<dbReference type="AlphaFoldDB" id="A0A6J6W5I7"/>
<gene>
    <name evidence="7" type="ORF">UFOPK2958_00401</name>
</gene>
<dbReference type="PROSITE" id="PS00840">
    <property type="entry name" value="SUMT_2"/>
    <property type="match status" value="1"/>
</dbReference>
<dbReference type="Gene3D" id="3.30.950.10">
    <property type="entry name" value="Methyltransferase, Cobalt-precorrin-4 Transmethylase, Domain 2"/>
    <property type="match status" value="1"/>
</dbReference>
<evidence type="ECO:0000256" key="4">
    <source>
        <dbReference type="ARBA" id="ARBA00022691"/>
    </source>
</evidence>
<dbReference type="FunFam" id="3.40.1010.10:FF:000001">
    <property type="entry name" value="Siroheme synthase"/>
    <property type="match status" value="1"/>
</dbReference>
<dbReference type="EMBL" id="CAFAAB010000029">
    <property type="protein sequence ID" value="CAB4779049.1"/>
    <property type="molecule type" value="Genomic_DNA"/>
</dbReference>
<dbReference type="InterPro" id="IPR003043">
    <property type="entry name" value="Uropor_MeTrfase_CS"/>
</dbReference>
<keyword evidence="4" id="KW-0949">S-adenosyl-L-methionine</keyword>
<dbReference type="InterPro" id="IPR035996">
    <property type="entry name" value="4pyrrol_Methylase_sf"/>
</dbReference>
<dbReference type="PANTHER" id="PTHR45790:SF3">
    <property type="entry name" value="S-ADENOSYL-L-METHIONINE-DEPENDENT UROPORPHYRINOGEN III METHYLTRANSFERASE, CHLOROPLASTIC"/>
    <property type="match status" value="1"/>
</dbReference>
<dbReference type="GO" id="GO:0004851">
    <property type="term" value="F:uroporphyrin-III C-methyltransferase activity"/>
    <property type="evidence" value="ECO:0007669"/>
    <property type="project" value="UniProtKB-EC"/>
</dbReference>
<dbReference type="Pfam" id="PF00590">
    <property type="entry name" value="TP_methylase"/>
    <property type="match status" value="1"/>
</dbReference>
<accession>A0A6J6W5I7</accession>
<dbReference type="Gene3D" id="3.40.1010.10">
    <property type="entry name" value="Cobalt-precorrin-4 Transmethylase, Domain 1"/>
    <property type="match status" value="1"/>
</dbReference>
<organism evidence="7">
    <name type="scientific">freshwater metagenome</name>
    <dbReference type="NCBI Taxonomy" id="449393"/>
    <lineage>
        <taxon>unclassified sequences</taxon>
        <taxon>metagenomes</taxon>
        <taxon>ecological metagenomes</taxon>
    </lineage>
</organism>
<evidence type="ECO:0000256" key="5">
    <source>
        <dbReference type="ARBA" id="ARBA00023244"/>
    </source>
</evidence>
<dbReference type="GO" id="GO:0032259">
    <property type="term" value="P:methylation"/>
    <property type="evidence" value="ECO:0007669"/>
    <property type="project" value="UniProtKB-KW"/>
</dbReference>
<dbReference type="NCBIfam" id="TIGR01469">
    <property type="entry name" value="cobA_cysG_Cterm"/>
    <property type="match status" value="1"/>
</dbReference>
<dbReference type="PROSITE" id="PS00839">
    <property type="entry name" value="SUMT_1"/>
    <property type="match status" value="1"/>
</dbReference>
<evidence type="ECO:0000256" key="1">
    <source>
        <dbReference type="ARBA" id="ARBA00012162"/>
    </source>
</evidence>
<keyword evidence="5" id="KW-0627">Porphyrin biosynthesis</keyword>
<keyword evidence="3" id="KW-0808">Transferase</keyword>
<evidence type="ECO:0000256" key="3">
    <source>
        <dbReference type="ARBA" id="ARBA00022679"/>
    </source>
</evidence>
<name>A0A6J6W5I7_9ZZZZ</name>